<reference evidence="8 9" key="1">
    <citation type="journal article" date="2018" name="Virus Res.">
        <title>Identification and whole genome characterization of novel anelloviruses in masked palm civets (Paguma larvata): Segregation into four distinct clades.</title>
        <authorList>
            <person name="Nishizawa T."/>
            <person name="Sugimoto Y."/>
            <person name="Takeda T."/>
            <person name="Kodera Y."/>
            <person name="Hatano Y."/>
            <person name="Takahashi M."/>
            <person name="Okamoto H."/>
        </authorList>
    </citation>
    <scope>NUCLEOTIDE SEQUENCE [LARGE SCALE GENOMIC DNA]</scope>
    <source>
        <strain evidence="8">Pl-TTV1-1</strain>
    </source>
</reference>
<dbReference type="GeneID" id="80535251"/>
<dbReference type="Proteomes" id="UP000678640">
    <property type="component" value="Segment"/>
</dbReference>
<evidence type="ECO:0000256" key="2">
    <source>
        <dbReference type="ARBA" id="ARBA00006131"/>
    </source>
</evidence>
<dbReference type="RefSeq" id="YP_010797467.1">
    <property type="nucleotide sequence ID" value="NC_076174.1"/>
</dbReference>
<dbReference type="KEGG" id="vg:80535251"/>
<sequence>MRWRFRRRRWGNWRRRYWRRRYRKRRPRYSRRTTVRRRRRNWAKIPKRKKTKTTFWQPATTAKCTITGWTIGLTSKPEDMERRCWNTVLFGDNRGEIRLVGGGVAVRVFSLRMLWWEHQLFRNWWSRSNDGFDLARYFGTTFYLQPHRDNTYIFWWDTDYNQMRRSDFWRAHPAILLGYKNKVIVRSQQYGGNRKVKKVFIKPPATTDNEWRFQNQWMDMGLCIFGITVIDWHVPFARNTGQTLDIIGFPANTGSGGASTSDTENVQYAFFADFPHGNRVLYKTTIANKMPVFNDSGFKYLQDADDLPYWLVFYGQNANMYFDDPAEKTENLFVWLKIYYPKYVVGKKELETGHYGPKDPKVWMIISRDTAKLMAKMGPYINTSNTTGIEIPLMYSSKWQWGGASYSPQYVTDPLHFAPKQVSVKNPATVQHSIITPWDTENGILTKEALQRFLRPPDTQEERRPLPGQPDGWPTWSHSSPHQTSSSEDEETPESDEEGGPSAQERAIETLRKRVHKEREHRHKFNKFLKLLIKNKD</sequence>
<evidence type="ECO:0000256" key="1">
    <source>
        <dbReference type="ARBA" id="ARBA00004328"/>
    </source>
</evidence>
<accession>A0A348BSN3</accession>
<proteinExistence type="inferred from homology"/>
<feature type="region of interest" description="Disordered" evidence="7">
    <location>
        <begin position="453"/>
        <end position="509"/>
    </location>
</feature>
<comment type="subcellular location">
    <subcellularLocation>
        <location evidence="1 6">Virion</location>
    </subcellularLocation>
</comment>
<feature type="compositionally biased region" description="Low complexity" evidence="7">
    <location>
        <begin position="474"/>
        <end position="486"/>
    </location>
</feature>
<evidence type="ECO:0000313" key="9">
    <source>
        <dbReference type="Proteomes" id="UP000678640"/>
    </source>
</evidence>
<comment type="similarity">
    <text evidence="2 6">Belongs to the anelloviridae capsid protein family.</text>
</comment>
<evidence type="ECO:0000256" key="3">
    <source>
        <dbReference type="ARBA" id="ARBA00022431"/>
    </source>
</evidence>
<evidence type="ECO:0000256" key="4">
    <source>
        <dbReference type="ARBA" id="ARBA00022561"/>
    </source>
</evidence>
<feature type="compositionally biased region" description="Acidic residues" evidence="7">
    <location>
        <begin position="487"/>
        <end position="499"/>
    </location>
</feature>
<evidence type="ECO:0000256" key="5">
    <source>
        <dbReference type="ARBA" id="ARBA00022844"/>
    </source>
</evidence>
<keyword evidence="9" id="KW-1185">Reference proteome</keyword>
<evidence type="ECO:0000313" key="8">
    <source>
        <dbReference type="EMBL" id="BBE36920.1"/>
    </source>
</evidence>
<dbReference type="Pfam" id="PF02956">
    <property type="entry name" value="TT_ORF1"/>
    <property type="match status" value="1"/>
</dbReference>
<dbReference type="GO" id="GO:0039615">
    <property type="term" value="C:T=1 icosahedral viral capsid"/>
    <property type="evidence" value="ECO:0007669"/>
    <property type="project" value="UniProtKB-UniRule"/>
</dbReference>
<dbReference type="InterPro" id="IPR004219">
    <property type="entry name" value="TTvirus_Unk"/>
</dbReference>
<name>A0A348BSN3_9VIRU</name>
<dbReference type="EMBL" id="LC387536">
    <property type="protein sequence ID" value="BBE36920.1"/>
    <property type="molecule type" value="Genomic_DNA"/>
</dbReference>
<keyword evidence="4 6" id="KW-0167">Capsid protein</keyword>
<protein>
    <recommendedName>
        <fullName evidence="6">Capsid protein</fullName>
    </recommendedName>
</protein>
<keyword evidence="3 6" id="KW-1140">T=1 icosahedral capsid protein</keyword>
<keyword evidence="5 6" id="KW-0946">Virion</keyword>
<evidence type="ECO:0000256" key="6">
    <source>
        <dbReference type="RuleBase" id="RU361230"/>
    </source>
</evidence>
<organism evidence="8 9">
    <name type="scientific">Paguma larvata torque teno virus</name>
    <dbReference type="NCBI Taxonomy" id="2219036"/>
    <lineage>
        <taxon>Viruses</taxon>
        <taxon>Monodnaviria</taxon>
        <taxon>Shotokuvirae</taxon>
        <taxon>Commensaviricota</taxon>
        <taxon>Cardeaviricetes</taxon>
        <taxon>Sanitavirales</taxon>
        <taxon>Anelloviridae</taxon>
        <taxon>Etatorquevirus</taxon>
        <taxon>Etatorquevirus viver3</taxon>
    </lineage>
</organism>
<evidence type="ECO:0000256" key="7">
    <source>
        <dbReference type="SAM" id="MobiDB-lite"/>
    </source>
</evidence>
<comment type="function">
    <text evidence="6">Self-assembles to form an icosahedral capsid.</text>
</comment>